<dbReference type="AlphaFoldDB" id="A0A7R8YV22"/>
<gene>
    <name evidence="1" type="ORF">HERILL_LOCUS8679</name>
</gene>
<organism evidence="1 2">
    <name type="scientific">Hermetia illucens</name>
    <name type="common">Black soldier fly</name>
    <dbReference type="NCBI Taxonomy" id="343691"/>
    <lineage>
        <taxon>Eukaryota</taxon>
        <taxon>Metazoa</taxon>
        <taxon>Ecdysozoa</taxon>
        <taxon>Arthropoda</taxon>
        <taxon>Hexapoda</taxon>
        <taxon>Insecta</taxon>
        <taxon>Pterygota</taxon>
        <taxon>Neoptera</taxon>
        <taxon>Endopterygota</taxon>
        <taxon>Diptera</taxon>
        <taxon>Brachycera</taxon>
        <taxon>Stratiomyomorpha</taxon>
        <taxon>Stratiomyidae</taxon>
        <taxon>Hermetiinae</taxon>
        <taxon>Hermetia</taxon>
    </lineage>
</organism>
<dbReference type="EMBL" id="LR899011">
    <property type="protein sequence ID" value="CAD7085864.1"/>
    <property type="molecule type" value="Genomic_DNA"/>
</dbReference>
<dbReference type="InParanoid" id="A0A7R8YV22"/>
<proteinExistence type="predicted"/>
<dbReference type="Proteomes" id="UP000594454">
    <property type="component" value="Chromosome 3"/>
</dbReference>
<evidence type="ECO:0000313" key="2">
    <source>
        <dbReference type="Proteomes" id="UP000594454"/>
    </source>
</evidence>
<accession>A0A7R8YV22</accession>
<reference evidence="1 2" key="1">
    <citation type="submission" date="2020-11" db="EMBL/GenBank/DDBJ databases">
        <authorList>
            <person name="Wallbank WR R."/>
            <person name="Pardo Diaz C."/>
            <person name="Kozak K."/>
            <person name="Martin S."/>
            <person name="Jiggins C."/>
            <person name="Moest M."/>
            <person name="Warren A I."/>
            <person name="Generalovic N T."/>
            <person name="Byers J.R.P. K."/>
            <person name="Montejo-Kovacevich G."/>
            <person name="Yen C E."/>
        </authorList>
    </citation>
    <scope>NUCLEOTIDE SEQUENCE [LARGE SCALE GENOMIC DNA]</scope>
</reference>
<sequence>MIIICFVSDWNLYGDLPVIATATTSCSAKDAFPRRLVESNSALDDALSQWVDCTSGRIRGMVLKQVCDVCVLCSVYYQ</sequence>
<keyword evidence="2" id="KW-1185">Reference proteome</keyword>
<name>A0A7R8YV22_HERIL</name>
<protein>
    <submittedName>
        <fullName evidence="1">Uncharacterized protein</fullName>
    </submittedName>
</protein>
<evidence type="ECO:0000313" key="1">
    <source>
        <dbReference type="EMBL" id="CAD7085864.1"/>
    </source>
</evidence>